<proteinExistence type="predicted"/>
<evidence type="ECO:0000313" key="1">
    <source>
        <dbReference type="EMBL" id="MFC7286826.1"/>
    </source>
</evidence>
<organism evidence="1 2">
    <name type="scientific">Herminiimonas glaciei</name>
    <dbReference type="NCBI Taxonomy" id="523788"/>
    <lineage>
        <taxon>Bacteria</taxon>
        <taxon>Pseudomonadati</taxon>
        <taxon>Pseudomonadota</taxon>
        <taxon>Betaproteobacteria</taxon>
        <taxon>Burkholderiales</taxon>
        <taxon>Oxalobacteraceae</taxon>
        <taxon>Herminiimonas</taxon>
    </lineage>
</organism>
<reference evidence="2" key="1">
    <citation type="journal article" date="2019" name="Int. J. Syst. Evol. Microbiol.">
        <title>The Global Catalogue of Microorganisms (GCM) 10K type strain sequencing project: providing services to taxonomists for standard genome sequencing and annotation.</title>
        <authorList>
            <consortium name="The Broad Institute Genomics Platform"/>
            <consortium name="The Broad Institute Genome Sequencing Center for Infectious Disease"/>
            <person name="Wu L."/>
            <person name="Ma J."/>
        </authorList>
    </citation>
    <scope>NUCLEOTIDE SEQUENCE [LARGE SCALE GENOMIC DNA]</scope>
    <source>
        <strain evidence="2">KACC 12508</strain>
    </source>
</reference>
<dbReference type="Proteomes" id="UP001596542">
    <property type="component" value="Unassembled WGS sequence"/>
</dbReference>
<gene>
    <name evidence="1" type="ORF">ACFQPC_02140</name>
</gene>
<dbReference type="EMBL" id="JBHTBU010000001">
    <property type="protein sequence ID" value="MFC7286826.1"/>
    <property type="molecule type" value="Genomic_DNA"/>
</dbReference>
<evidence type="ECO:0000313" key="2">
    <source>
        <dbReference type="Proteomes" id="UP001596542"/>
    </source>
</evidence>
<comment type="caution">
    <text evidence="1">The sequence shown here is derived from an EMBL/GenBank/DDBJ whole genome shotgun (WGS) entry which is preliminary data.</text>
</comment>
<name>A0ABW2I767_9BURK</name>
<protein>
    <submittedName>
        <fullName evidence="1">Uncharacterized protein</fullName>
    </submittedName>
</protein>
<dbReference type="RefSeq" id="WP_382270002.1">
    <property type="nucleotide sequence ID" value="NZ_JBHTBU010000001.1"/>
</dbReference>
<sequence>MDIPVKKYFALAVLVMFAFVTNVGLWSDDHFNWLTHELEHSVNVVPDTATADFVLLHQTELADGTEASNSIAVEHELLHAASHLQLFLGINAQFAFLPAEKSAGSCFHLALSPCASPDAPFRPPRFSPVLS</sequence>
<accession>A0ABW2I767</accession>
<keyword evidence="2" id="KW-1185">Reference proteome</keyword>